<gene>
    <name evidence="3" type="ORF">QWY31_05300</name>
</gene>
<dbReference type="Pfam" id="PF05670">
    <property type="entry name" value="NFACT-R_1"/>
    <property type="match status" value="1"/>
</dbReference>
<name>A0ABT8F3V6_9BACT</name>
<evidence type="ECO:0000313" key="3">
    <source>
        <dbReference type="EMBL" id="MDN4164906.1"/>
    </source>
</evidence>
<reference evidence="3" key="1">
    <citation type="submission" date="2023-06" db="EMBL/GenBank/DDBJ databases">
        <title>Cytophagales bacterium Strain LB-30, isolated from soil.</title>
        <authorList>
            <person name="Liu B."/>
        </authorList>
    </citation>
    <scope>NUCLEOTIDE SEQUENCE</scope>
    <source>
        <strain evidence="3">LB-30</strain>
    </source>
</reference>
<evidence type="ECO:0000259" key="2">
    <source>
        <dbReference type="Pfam" id="PF05670"/>
    </source>
</evidence>
<proteinExistence type="predicted"/>
<dbReference type="Proteomes" id="UP001168552">
    <property type="component" value="Unassembled WGS sequence"/>
</dbReference>
<keyword evidence="1" id="KW-0175">Coiled coil</keyword>
<feature type="coiled-coil region" evidence="1">
    <location>
        <begin position="334"/>
        <end position="368"/>
    </location>
</feature>
<comment type="caution">
    <text evidence="3">The sequence shown here is derived from an EMBL/GenBank/DDBJ whole genome shotgun (WGS) entry which is preliminary data.</text>
</comment>
<dbReference type="InterPro" id="IPR051608">
    <property type="entry name" value="RQC_Subunit_NEMF"/>
</dbReference>
<dbReference type="RefSeq" id="WP_320003430.1">
    <property type="nucleotide sequence ID" value="NZ_JAUHJS010000002.1"/>
</dbReference>
<feature type="domain" description="NFACT RNA-binding" evidence="2">
    <location>
        <begin position="410"/>
        <end position="505"/>
    </location>
</feature>
<keyword evidence="4" id="KW-1185">Reference proteome</keyword>
<dbReference type="PANTHER" id="PTHR15239:SF6">
    <property type="entry name" value="RIBOSOME QUALITY CONTROL COMPLEX SUBUNIT NEMF"/>
    <property type="match status" value="1"/>
</dbReference>
<organism evidence="3 4">
    <name type="scientific">Shiella aurantiaca</name>
    <dbReference type="NCBI Taxonomy" id="3058365"/>
    <lineage>
        <taxon>Bacteria</taxon>
        <taxon>Pseudomonadati</taxon>
        <taxon>Bacteroidota</taxon>
        <taxon>Cytophagia</taxon>
        <taxon>Cytophagales</taxon>
        <taxon>Shiellaceae</taxon>
        <taxon>Shiella</taxon>
    </lineage>
</organism>
<accession>A0ABT8F3V6</accession>
<protein>
    <submittedName>
        <fullName evidence="3">NFACT RNA binding domain-containing protein</fullName>
    </submittedName>
</protein>
<sequence>MHNTYYFFAALCRELQPLLTGGTLTNCFTQAKEELIVEIEKPAGGSFYIKANLQAQFTALSFPDTFNRQKRNSADLFPELHEKTIIGVRQFLNERTWAIEFSDNWALVFKMHGNRSNILLFEGDTVHSLFKNKLKNDFTLNYSNLDRPIDQSKEAFWAAEGDWKKLYPTFGPFLHQWVGHVFSTCADREEQWRVLQQIVAELNAPQGFFLSQHEEAPHISLLQDIPHSRTFASAREALNIFLAQYAGNYYFEREKSQLAQQLSKRLNRTLAYIADTERRLQSVQEAEYEKLGHILMANLHAIPAKSTEVELHNFYTERPIVIGLNKDLSPQKNAERYYRKAKNQKLEIKNLEDNLMAAMEKAELLQKLERELTTLEDFKSLKQWTKTHSLGQNEQDESANIIPYKEFIHQGFKIWVGRNAQANDTLTLHYAHKDDAWLHARDVSGSHVVIKHQSGKNFPKTVIERAAELAAWHSKRKNESLCPVIFTSKKYVRKPKGFAPGQVKVEKEEVIFVQPKA</sequence>
<dbReference type="InterPro" id="IPR008532">
    <property type="entry name" value="NFACT_RNA-bd"/>
</dbReference>
<dbReference type="PANTHER" id="PTHR15239">
    <property type="entry name" value="NUCLEAR EXPORT MEDIATOR FACTOR NEMF"/>
    <property type="match status" value="1"/>
</dbReference>
<dbReference type="Gene3D" id="2.30.310.10">
    <property type="entry name" value="ibrinogen binding protein from staphylococcus aureus domain"/>
    <property type="match status" value="1"/>
</dbReference>
<evidence type="ECO:0000313" key="4">
    <source>
        <dbReference type="Proteomes" id="UP001168552"/>
    </source>
</evidence>
<dbReference type="Pfam" id="PF05833">
    <property type="entry name" value="NFACT_N"/>
    <property type="match status" value="1"/>
</dbReference>
<dbReference type="EMBL" id="JAUHJS010000002">
    <property type="protein sequence ID" value="MDN4164906.1"/>
    <property type="molecule type" value="Genomic_DNA"/>
</dbReference>
<evidence type="ECO:0000256" key="1">
    <source>
        <dbReference type="SAM" id="Coils"/>
    </source>
</evidence>